<organism evidence="3 5">
    <name type="scientific">Jannaschia seohaensis</name>
    <dbReference type="NCBI Taxonomy" id="475081"/>
    <lineage>
        <taxon>Bacteria</taxon>
        <taxon>Pseudomonadati</taxon>
        <taxon>Pseudomonadota</taxon>
        <taxon>Alphaproteobacteria</taxon>
        <taxon>Rhodobacterales</taxon>
        <taxon>Roseobacteraceae</taxon>
        <taxon>Jannaschia</taxon>
    </lineage>
</organism>
<evidence type="ECO:0008006" key="6">
    <source>
        <dbReference type="Google" id="ProtNLM"/>
    </source>
</evidence>
<dbReference type="Proteomes" id="UP000245839">
    <property type="component" value="Unassembled WGS sequence"/>
</dbReference>
<feature type="signal peptide" evidence="1">
    <location>
        <begin position="1"/>
        <end position="25"/>
    </location>
</feature>
<reference evidence="2 4" key="2">
    <citation type="submission" date="2018-03" db="EMBL/GenBank/DDBJ databases">
        <title>Genomic Encyclopedia of Archaeal and Bacterial Type Strains, Phase II (KMG-II): from individual species to whole genera.</title>
        <authorList>
            <person name="Goeker M."/>
        </authorList>
    </citation>
    <scope>NUCLEOTIDE SEQUENCE [LARGE SCALE GENOMIC DNA]</scope>
    <source>
        <strain evidence="2 4">DSM 25227</strain>
    </source>
</reference>
<name>A0A2Y9A9Z7_9RHOB</name>
<protein>
    <recommendedName>
        <fullName evidence="6">Lipoprotein</fullName>
    </recommendedName>
</protein>
<sequence>MTRLSRRAFSALSLAGASGALTACAIPDPLESEQRPMGDFELAFTVVVTNNIKKVPPSRDASPEAWEQVMTSELERRFGGYRGGKGYVIALAIDGYALAPPGIPLVLTPKSLLVVTANVWEADPQRKIAGPEQISTFEGANTLFLGSGLMKDAEAQMVTLARNAAFKIQSWMLRNGEMFGLPPGLGNAAPEIPPEL</sequence>
<gene>
    <name evidence="2" type="ORF">BCF38_102201</name>
    <name evidence="3" type="ORF">SAMN05421539_102201</name>
</gene>
<reference evidence="3 5" key="1">
    <citation type="submission" date="2016-10" db="EMBL/GenBank/DDBJ databases">
        <authorList>
            <person name="Cai Z."/>
        </authorList>
    </citation>
    <scope>NUCLEOTIDE SEQUENCE [LARGE SCALE GENOMIC DNA]</scope>
    <source>
        <strain evidence="3 5">DSM 25227</strain>
    </source>
</reference>
<accession>A0A2Y9A9Z7</accession>
<keyword evidence="4" id="KW-1185">Reference proteome</keyword>
<keyword evidence="1" id="KW-0732">Signal</keyword>
<evidence type="ECO:0000256" key="1">
    <source>
        <dbReference type="SAM" id="SignalP"/>
    </source>
</evidence>
<dbReference type="RefSeq" id="WP_109563318.1">
    <property type="nucleotide sequence ID" value="NZ_QGDJ01000002.1"/>
</dbReference>
<proteinExistence type="predicted"/>
<dbReference type="OrthoDB" id="7834608at2"/>
<evidence type="ECO:0000313" key="2">
    <source>
        <dbReference type="EMBL" id="PWJ20954.1"/>
    </source>
</evidence>
<dbReference type="EMBL" id="QGDJ01000002">
    <property type="protein sequence ID" value="PWJ20954.1"/>
    <property type="molecule type" value="Genomic_DNA"/>
</dbReference>
<evidence type="ECO:0000313" key="5">
    <source>
        <dbReference type="Proteomes" id="UP000251571"/>
    </source>
</evidence>
<dbReference type="PROSITE" id="PS51257">
    <property type="entry name" value="PROKAR_LIPOPROTEIN"/>
    <property type="match status" value="1"/>
</dbReference>
<evidence type="ECO:0000313" key="4">
    <source>
        <dbReference type="Proteomes" id="UP000245839"/>
    </source>
</evidence>
<dbReference type="Proteomes" id="UP000251571">
    <property type="component" value="Unassembled WGS sequence"/>
</dbReference>
<evidence type="ECO:0000313" key="3">
    <source>
        <dbReference type="EMBL" id="SSA41364.1"/>
    </source>
</evidence>
<feature type="chain" id="PRO_5036058883" description="Lipoprotein" evidence="1">
    <location>
        <begin position="26"/>
        <end position="196"/>
    </location>
</feature>
<dbReference type="EMBL" id="UETC01000002">
    <property type="protein sequence ID" value="SSA41364.1"/>
    <property type="molecule type" value="Genomic_DNA"/>
</dbReference>
<dbReference type="AlphaFoldDB" id="A0A2Y9A9Z7"/>